<feature type="region of interest" description="Disordered" evidence="1">
    <location>
        <begin position="109"/>
        <end position="128"/>
    </location>
</feature>
<sequence length="287" mass="30815">MRKHARPRTALPARPIRSLHQPSRSHAQPHPRRAAHPAVPCSRGSMSASPTRAQRTSPPSVVHAPALLPSLTQPPPHQWAAQSTPRPRPPSRSSAPTAVSPTHPALVRRARQRHVSTHPAAHQRHGCVAHARRPHMLQSRSPTHAGSPTPRFHASRASAPMCISAHSARAVRFNARASTHPLTFAPAQSAFQRRPRADSIAAPPMLDAHPHDRPASRAIAHPQGPTRASSTPLTHVTHAPVCREPAPVSTPLGPCASAACNVLPPTGAPMFSRARKRPHCQRAPRPA</sequence>
<protein>
    <submittedName>
        <fullName evidence="2">Uncharacterized protein</fullName>
    </submittedName>
</protein>
<dbReference type="AlphaFoldDB" id="A0A166W3B3"/>
<dbReference type="Proteomes" id="UP000076532">
    <property type="component" value="Unassembled WGS sequence"/>
</dbReference>
<accession>A0A166W3B3</accession>
<feature type="compositionally biased region" description="Polar residues" evidence="1">
    <location>
        <begin position="44"/>
        <end position="59"/>
    </location>
</feature>
<keyword evidence="3" id="KW-1185">Reference proteome</keyword>
<proteinExistence type="predicted"/>
<evidence type="ECO:0000256" key="1">
    <source>
        <dbReference type="SAM" id="MobiDB-lite"/>
    </source>
</evidence>
<feature type="region of interest" description="Disordered" evidence="1">
    <location>
        <begin position="1"/>
        <end position="104"/>
    </location>
</feature>
<evidence type="ECO:0000313" key="3">
    <source>
        <dbReference type="Proteomes" id="UP000076532"/>
    </source>
</evidence>
<evidence type="ECO:0000313" key="2">
    <source>
        <dbReference type="EMBL" id="KZP33326.1"/>
    </source>
</evidence>
<organism evidence="2 3">
    <name type="scientific">Athelia psychrophila</name>
    <dbReference type="NCBI Taxonomy" id="1759441"/>
    <lineage>
        <taxon>Eukaryota</taxon>
        <taxon>Fungi</taxon>
        <taxon>Dikarya</taxon>
        <taxon>Basidiomycota</taxon>
        <taxon>Agaricomycotina</taxon>
        <taxon>Agaricomycetes</taxon>
        <taxon>Agaricomycetidae</taxon>
        <taxon>Atheliales</taxon>
        <taxon>Atheliaceae</taxon>
        <taxon>Athelia</taxon>
    </lineage>
</organism>
<reference evidence="2 3" key="1">
    <citation type="journal article" date="2016" name="Mol. Biol. Evol.">
        <title>Comparative Genomics of Early-Diverging Mushroom-Forming Fungi Provides Insights into the Origins of Lignocellulose Decay Capabilities.</title>
        <authorList>
            <person name="Nagy L.G."/>
            <person name="Riley R."/>
            <person name="Tritt A."/>
            <person name="Adam C."/>
            <person name="Daum C."/>
            <person name="Floudas D."/>
            <person name="Sun H."/>
            <person name="Yadav J.S."/>
            <person name="Pangilinan J."/>
            <person name="Larsson K.H."/>
            <person name="Matsuura K."/>
            <person name="Barry K."/>
            <person name="Labutti K."/>
            <person name="Kuo R."/>
            <person name="Ohm R.A."/>
            <person name="Bhattacharya S.S."/>
            <person name="Shirouzu T."/>
            <person name="Yoshinaga Y."/>
            <person name="Martin F.M."/>
            <person name="Grigoriev I.V."/>
            <person name="Hibbett D.S."/>
        </authorList>
    </citation>
    <scope>NUCLEOTIDE SEQUENCE [LARGE SCALE GENOMIC DNA]</scope>
    <source>
        <strain evidence="2 3">CBS 109695</strain>
    </source>
</reference>
<gene>
    <name evidence="2" type="ORF">FIBSPDRAFT_943718</name>
</gene>
<feature type="compositionally biased region" description="Low complexity" evidence="1">
    <location>
        <begin position="80"/>
        <end position="102"/>
    </location>
</feature>
<name>A0A166W3B3_9AGAM</name>
<dbReference type="EMBL" id="KV417483">
    <property type="protein sequence ID" value="KZP33326.1"/>
    <property type="molecule type" value="Genomic_DNA"/>
</dbReference>
<feature type="region of interest" description="Disordered" evidence="1">
    <location>
        <begin position="202"/>
        <end position="234"/>
    </location>
</feature>